<organism evidence="3 4">
    <name type="scientific">Thermasporomyces composti</name>
    <dbReference type="NCBI Taxonomy" id="696763"/>
    <lineage>
        <taxon>Bacteria</taxon>
        <taxon>Bacillati</taxon>
        <taxon>Actinomycetota</taxon>
        <taxon>Actinomycetes</taxon>
        <taxon>Propionibacteriales</taxon>
        <taxon>Nocardioidaceae</taxon>
        <taxon>Thermasporomyces</taxon>
    </lineage>
</organism>
<dbReference type="InterPro" id="IPR011009">
    <property type="entry name" value="Kinase-like_dom_sf"/>
</dbReference>
<evidence type="ECO:0000313" key="3">
    <source>
        <dbReference type="EMBL" id="REF37784.1"/>
    </source>
</evidence>
<dbReference type="Proteomes" id="UP000256485">
    <property type="component" value="Unassembled WGS sequence"/>
</dbReference>
<dbReference type="GO" id="GO:0016740">
    <property type="term" value="F:transferase activity"/>
    <property type="evidence" value="ECO:0007669"/>
    <property type="project" value="UniProtKB-KW"/>
</dbReference>
<keyword evidence="4" id="KW-1185">Reference proteome</keyword>
<evidence type="ECO:0000313" key="4">
    <source>
        <dbReference type="Proteomes" id="UP000256485"/>
    </source>
</evidence>
<dbReference type="InterPro" id="IPR002575">
    <property type="entry name" value="Aminoglycoside_PTrfase"/>
</dbReference>
<comment type="caution">
    <text evidence="3">The sequence shown here is derived from an EMBL/GenBank/DDBJ whole genome shotgun (WGS) entry which is preliminary data.</text>
</comment>
<dbReference type="AlphaFoldDB" id="A0A3D9VHV1"/>
<feature type="region of interest" description="Disordered" evidence="1">
    <location>
        <begin position="1"/>
        <end position="23"/>
    </location>
</feature>
<protein>
    <submittedName>
        <fullName evidence="3">Phosphotransferase family enzyme</fullName>
    </submittedName>
</protein>
<dbReference type="Gene3D" id="3.90.1200.10">
    <property type="match status" value="1"/>
</dbReference>
<gene>
    <name evidence="3" type="ORF">DFJ64_3241</name>
</gene>
<dbReference type="OrthoDB" id="2570531at2"/>
<evidence type="ECO:0000256" key="1">
    <source>
        <dbReference type="SAM" id="MobiDB-lite"/>
    </source>
</evidence>
<dbReference type="Pfam" id="PF01636">
    <property type="entry name" value="APH"/>
    <property type="match status" value="1"/>
</dbReference>
<dbReference type="RefSeq" id="WP_115851185.1">
    <property type="nucleotide sequence ID" value="NZ_QTUC01000001.1"/>
</dbReference>
<dbReference type="SUPFAM" id="SSF56112">
    <property type="entry name" value="Protein kinase-like (PK-like)"/>
    <property type="match status" value="1"/>
</dbReference>
<accession>A0A3D9VHV1</accession>
<keyword evidence="3" id="KW-0808">Transferase</keyword>
<feature type="compositionally biased region" description="Low complexity" evidence="1">
    <location>
        <begin position="1"/>
        <end position="22"/>
    </location>
</feature>
<feature type="domain" description="Aminoglycoside phosphotransferase" evidence="2">
    <location>
        <begin position="70"/>
        <end position="259"/>
    </location>
</feature>
<dbReference type="EMBL" id="QTUC01000001">
    <property type="protein sequence ID" value="REF37784.1"/>
    <property type="molecule type" value="Genomic_DNA"/>
</dbReference>
<evidence type="ECO:0000259" key="2">
    <source>
        <dbReference type="Pfam" id="PF01636"/>
    </source>
</evidence>
<sequence length="331" mass="35759">MSNSSQPSSSPRSSSPSSPSIPHGATAVRLQWYELPGLIRARIEERLGGRVVAVTSQDSGFSPGFAARLVIGRRQRVFVKAASVEDTPDLASAYRVEAETSARLPEEVPAPVLRWTFDEAGWTVLCFDDVPGHPPHRPWRPEELTASLTALTVMAQALTPGPPDLVVPEAREWLRDDFGYWTQLAGHGSGETDPQVAELAALEKDALDALRGDSIIHADLRDDNVIVGDGGQVWFCDWNWASRGAPWFDLLLLLISARADGYDTDALFAAHPLGADVDAEAVDAVLAGLAGYFTRSSLLPPDARSPHLRAHQASYAAAALSWLAVRRGWVG</sequence>
<name>A0A3D9VHV1_THECX</name>
<reference evidence="3 4" key="1">
    <citation type="submission" date="2018-08" db="EMBL/GenBank/DDBJ databases">
        <title>Sequencing the genomes of 1000 actinobacteria strains.</title>
        <authorList>
            <person name="Klenk H.-P."/>
        </authorList>
    </citation>
    <scope>NUCLEOTIDE SEQUENCE [LARGE SCALE GENOMIC DNA]</scope>
    <source>
        <strain evidence="3 4">DSM 22891</strain>
    </source>
</reference>
<proteinExistence type="predicted"/>